<accession>A0ABZ2U195</accession>
<evidence type="ECO:0000313" key="3">
    <source>
        <dbReference type="EMBL" id="WYY07126.1"/>
    </source>
</evidence>
<evidence type="ECO:0000256" key="1">
    <source>
        <dbReference type="SAM" id="MobiDB-lite"/>
    </source>
</evidence>
<name>A0ABZ2U195_9ACTN</name>
<feature type="compositionally biased region" description="Basic residues" evidence="1">
    <location>
        <begin position="506"/>
        <end position="516"/>
    </location>
</feature>
<feature type="compositionally biased region" description="Low complexity" evidence="1">
    <location>
        <begin position="523"/>
        <end position="532"/>
    </location>
</feature>
<protein>
    <submittedName>
        <fullName evidence="3">DUF222 domain-containing protein</fullName>
    </submittedName>
</protein>
<evidence type="ECO:0000313" key="4">
    <source>
        <dbReference type="Proteomes" id="UP001479933"/>
    </source>
</evidence>
<keyword evidence="4" id="KW-1185">Reference proteome</keyword>
<evidence type="ECO:0000259" key="2">
    <source>
        <dbReference type="Pfam" id="PF02720"/>
    </source>
</evidence>
<reference evidence="3 4" key="1">
    <citation type="journal article" date="2023" name="Virus Evol.">
        <title>Computational host range prediction-The good, the bad, and the ugly.</title>
        <authorList>
            <person name="Howell A.A."/>
            <person name="Versoza C.J."/>
            <person name="Pfeifer S.P."/>
        </authorList>
    </citation>
    <scope>NUCLEOTIDE SEQUENCE [LARGE SCALE GENOMIC DNA]</scope>
    <source>
        <strain evidence="3 4">1610/1b</strain>
    </source>
</reference>
<organism evidence="3 4">
    <name type="scientific">Gordonia hydrophobica</name>
    <dbReference type="NCBI Taxonomy" id="40516"/>
    <lineage>
        <taxon>Bacteria</taxon>
        <taxon>Bacillati</taxon>
        <taxon>Actinomycetota</taxon>
        <taxon>Actinomycetes</taxon>
        <taxon>Mycobacteriales</taxon>
        <taxon>Gordoniaceae</taxon>
        <taxon>Gordonia</taxon>
    </lineage>
</organism>
<dbReference type="RefSeq" id="WP_157086074.1">
    <property type="nucleotide sequence ID" value="NZ_CP136137.1"/>
</dbReference>
<feature type="region of interest" description="Disordered" evidence="1">
    <location>
        <begin position="496"/>
        <end position="538"/>
    </location>
</feature>
<dbReference type="EMBL" id="CP136137">
    <property type="protein sequence ID" value="WYY07126.1"/>
    <property type="molecule type" value="Genomic_DNA"/>
</dbReference>
<feature type="compositionally biased region" description="Basic and acidic residues" evidence="1">
    <location>
        <begin position="496"/>
        <end position="505"/>
    </location>
</feature>
<dbReference type="Pfam" id="PF02720">
    <property type="entry name" value="DUF222"/>
    <property type="match status" value="1"/>
</dbReference>
<dbReference type="Proteomes" id="UP001479933">
    <property type="component" value="Chromosome"/>
</dbReference>
<sequence length="538" mass="57805">MATATMDQVSRSGRAGAARGSVRITDRSIGIDIERPVIGDGPAADDAATLWFAALGESFDGLVRWHRYEAVYSLLVKRMAQADAAGSMDVYTRVYDPLCQVAASYATVAGVRQCTAERFVEAAQACFERIPAVGRLLRDGAITTAWFQRVVEQTALVDDPELLAFIDAEIAHRLTTMGGLSARRVEDAVAAIVAEHDPDAVTLTREQAKASKKVVVNPLNDAASEVVVTTTPEEAILCKDSLDAVIEGICAHDPRTRGQLRSDAAVARMVGSDFVCGCGRDDCTAALSVQEVTSRCAKIVLHVVTRQETLDGASEEPAVMDGHGPISAAHVRDLAARPDAVCRPLNVADLAARMAQPGNPYRPTAALDTVARGLFGGCSWAGCDRPAWRCDLDHVTEFNHADPAAGGPTCLCNLSPKCKFHHGLKSHADGWLDDQIVDANGTVWTEITTPEGVTVRQQAANMWLLPEAGLIPCSHPDFAVGATRRGFRHAEDAPERSLSRVEAKHQYRMRRRAANRRAREAQEAQAAAMEAADGQPPF</sequence>
<proteinExistence type="predicted"/>
<feature type="domain" description="DUF222" evidence="2">
    <location>
        <begin position="67"/>
        <end position="369"/>
    </location>
</feature>
<gene>
    <name evidence="3" type="ORF">RVF87_19285</name>
</gene>
<dbReference type="InterPro" id="IPR003870">
    <property type="entry name" value="DUF222"/>
</dbReference>